<dbReference type="GO" id="GO:0006281">
    <property type="term" value="P:DNA repair"/>
    <property type="evidence" value="ECO:0007669"/>
    <property type="project" value="TreeGrafter"/>
</dbReference>
<dbReference type="InterPro" id="IPR014001">
    <property type="entry name" value="Helicase_ATP-bd"/>
</dbReference>
<dbReference type="Gene3D" id="3.40.50.300">
    <property type="entry name" value="P-loop containing nucleotide triphosphate hydrolases"/>
    <property type="match status" value="2"/>
</dbReference>
<dbReference type="PANTHER" id="PTHR13710:SF105">
    <property type="entry name" value="ATP-DEPENDENT DNA HELICASE Q1"/>
    <property type="match status" value="1"/>
</dbReference>
<proteinExistence type="inferred from homology"/>
<keyword evidence="4" id="KW-0238">DNA-binding</keyword>
<protein>
    <recommendedName>
        <fullName evidence="7">DNA 3'-5' helicase</fullName>
        <ecNumber evidence="7">5.6.2.4</ecNumber>
    </recommendedName>
</protein>
<dbReference type="Pfam" id="PF00271">
    <property type="entry name" value="Helicase_C"/>
    <property type="match status" value="1"/>
</dbReference>
<keyword evidence="10" id="KW-0378">Hydrolase</keyword>
<dbReference type="GO" id="GO:0006310">
    <property type="term" value="P:DNA recombination"/>
    <property type="evidence" value="ECO:0007669"/>
    <property type="project" value="TreeGrafter"/>
</dbReference>
<accession>A0AAW9NSM8</accession>
<keyword evidence="2" id="KW-0547">Nucleotide-binding</keyword>
<dbReference type="SMART" id="SM00490">
    <property type="entry name" value="HELICc"/>
    <property type="match status" value="1"/>
</dbReference>
<evidence type="ECO:0000256" key="1">
    <source>
        <dbReference type="ARBA" id="ARBA00005446"/>
    </source>
</evidence>
<dbReference type="PANTHER" id="PTHR13710">
    <property type="entry name" value="DNA HELICASE RECQ FAMILY MEMBER"/>
    <property type="match status" value="1"/>
</dbReference>
<keyword evidence="3" id="KW-0067">ATP-binding</keyword>
<dbReference type="InterPro" id="IPR001650">
    <property type="entry name" value="Helicase_C-like"/>
</dbReference>
<gene>
    <name evidence="10" type="ORF">P9B03_01715</name>
</gene>
<dbReference type="PROSITE" id="PS51194">
    <property type="entry name" value="HELICASE_CTER"/>
    <property type="match status" value="1"/>
</dbReference>
<keyword evidence="5" id="KW-0413">Isomerase</keyword>
<keyword evidence="10" id="KW-0347">Helicase</keyword>
<dbReference type="AlphaFoldDB" id="A0AAW9NSM8"/>
<dbReference type="SUPFAM" id="SSF52540">
    <property type="entry name" value="P-loop containing nucleoside triphosphate hydrolases"/>
    <property type="match status" value="1"/>
</dbReference>
<dbReference type="GO" id="GO:0009378">
    <property type="term" value="F:four-way junction helicase activity"/>
    <property type="evidence" value="ECO:0007669"/>
    <property type="project" value="TreeGrafter"/>
</dbReference>
<dbReference type="InterPro" id="IPR011545">
    <property type="entry name" value="DEAD/DEAH_box_helicase_dom"/>
</dbReference>
<dbReference type="GO" id="GO:0005694">
    <property type="term" value="C:chromosome"/>
    <property type="evidence" value="ECO:0007669"/>
    <property type="project" value="TreeGrafter"/>
</dbReference>
<dbReference type="SMART" id="SM00487">
    <property type="entry name" value="DEXDc"/>
    <property type="match status" value="1"/>
</dbReference>
<dbReference type="Pfam" id="PF00270">
    <property type="entry name" value="DEAD"/>
    <property type="match status" value="1"/>
</dbReference>
<dbReference type="GO" id="GO:0043138">
    <property type="term" value="F:3'-5' DNA helicase activity"/>
    <property type="evidence" value="ECO:0007669"/>
    <property type="project" value="UniProtKB-EC"/>
</dbReference>
<evidence type="ECO:0000256" key="6">
    <source>
        <dbReference type="ARBA" id="ARBA00034617"/>
    </source>
</evidence>
<dbReference type="Proteomes" id="UP001344888">
    <property type="component" value="Unassembled WGS sequence"/>
</dbReference>
<comment type="caution">
    <text evidence="10">The sequence shown here is derived from an EMBL/GenBank/DDBJ whole genome shotgun (WGS) entry which is preliminary data.</text>
</comment>
<evidence type="ECO:0000259" key="9">
    <source>
        <dbReference type="PROSITE" id="PS51194"/>
    </source>
</evidence>
<evidence type="ECO:0000256" key="3">
    <source>
        <dbReference type="ARBA" id="ARBA00022840"/>
    </source>
</evidence>
<dbReference type="RefSeq" id="WP_326121437.1">
    <property type="nucleotide sequence ID" value="NZ_JARSFG010000003.1"/>
</dbReference>
<evidence type="ECO:0000259" key="8">
    <source>
        <dbReference type="PROSITE" id="PS51192"/>
    </source>
</evidence>
<evidence type="ECO:0000313" key="10">
    <source>
        <dbReference type="EMBL" id="MEC1177188.1"/>
    </source>
</evidence>
<keyword evidence="11" id="KW-1185">Reference proteome</keyword>
<evidence type="ECO:0000256" key="4">
    <source>
        <dbReference type="ARBA" id="ARBA00023125"/>
    </source>
</evidence>
<dbReference type="CDD" id="cd17920">
    <property type="entry name" value="DEXHc_RecQ"/>
    <property type="match status" value="1"/>
</dbReference>
<feature type="domain" description="Helicase ATP-binding" evidence="8">
    <location>
        <begin position="318"/>
        <end position="503"/>
    </location>
</feature>
<dbReference type="EC" id="5.6.2.4" evidence="7"/>
<dbReference type="GO" id="GO:0005737">
    <property type="term" value="C:cytoplasm"/>
    <property type="evidence" value="ECO:0007669"/>
    <property type="project" value="TreeGrafter"/>
</dbReference>
<comment type="catalytic activity">
    <reaction evidence="6">
        <text>Couples ATP hydrolysis with the unwinding of duplex DNA by translocating in the 3'-5' direction.</text>
        <dbReference type="EC" id="5.6.2.4"/>
    </reaction>
</comment>
<sequence>MQIVTVLNKRYSDLKKHYANKDVVFVFKGFSHYMLNEISKEKFFDLSLEVNLLDIFNLKKQMTIDFLSNDKKSMKWMTIEEFRNIPKELWSMAGLEPVIVQNNLYNAYAPIMYKIEEEHIELFDAIKDKKQESIVDYIYEYYTAVVSSPSGVVYVTYIVDESYEDVNFFEEVTDLNVEEVLEAEHCIELGGEVPFAFLDFITDTLNGVENHKIAFSYSNGKDISYIEEINLQKLRVLMSLKPNFQIRKLIRTIVEQEVPIEKQSAYKDILYRYWGYEDFRNLKVYKNVDAVNDKKQTIDISQMQIIHDLVQQAEIAKQYKDLNYRDIFVTAPTGAGKSVMFQIPAIYLAEKYERLTIIISPLVGLMKDQVYNLQEKNVSFSATINSEISPVEKANIAERIANKEVSILYISPETLLSRSDITALIGDREIGLFVIDEAHIVTTWGKAFRSDYWYLGDYLQKLRKGRKGEQSTKNNFPIATFTATAIYGGIEDMYAETRDSLIMNTPICYFGYVKRDNISIMIQNDFEKQRQEAKTLSDREYMKIKHNWLLGYVEYFIENKRKVLIYFPMIKFIRDFKEYVKYKVPDSIINEVVEYYGSLDKEQKNESFIKFKTGDAHVMLATKAFGMGIDIPDIDTVLHFAPTGNVCDYVQEIGRAARSLPVGNAGFCYMKEDFKHVNRLHGMGTIKKYQLIQVMQKIYDLFNQHNRKEKVRNLLVSADAFQHIFSSSQDDNNDNVDNQLKTALLIIEKGFINSPLKYSPITARPRSLFATEYFTIDERFKDTFIKKYGRYIMHASNFGLDNKSLYKVYLNDLWQDFYSNLTFPNFKRIIYEGNEKLLSDHLLTMLDPYYVVKLSLKESSMQQSMHTLKQQLNMLTNIFSHYIVKRETFSVEVIAERLQLKNGFSKFKAESMAHQLIETIIQYESMMNRNSMQRTTIITKKEYRNSITYRLQPTFNDFIRFIEVDTLNLFNNSSGKKEWTQYIRKNDRIATSKLFLLLGTLELLGISMYEVNGGDQPQIHIRVGSIYQIERVLAKPESYKNLILDNVYKRHKTSVAMLRYLYEKQNLTTEQFWEYIEDYFLGDLPEEVEKVLSIEHSKKGKQNREGSAV</sequence>
<evidence type="ECO:0000256" key="2">
    <source>
        <dbReference type="ARBA" id="ARBA00022741"/>
    </source>
</evidence>
<organism evidence="10 11">
    <name type="scientific">Metasolibacillus meyeri</name>
    <dbReference type="NCBI Taxonomy" id="1071052"/>
    <lineage>
        <taxon>Bacteria</taxon>
        <taxon>Bacillati</taxon>
        <taxon>Bacillota</taxon>
        <taxon>Bacilli</taxon>
        <taxon>Bacillales</taxon>
        <taxon>Caryophanaceae</taxon>
        <taxon>Metasolibacillus</taxon>
    </lineage>
</organism>
<reference evidence="10 11" key="1">
    <citation type="submission" date="2023-03" db="EMBL/GenBank/DDBJ databases">
        <title>Bacillus Genome Sequencing.</title>
        <authorList>
            <person name="Dunlap C."/>
        </authorList>
    </citation>
    <scope>NUCLEOTIDE SEQUENCE [LARGE SCALE GENOMIC DNA]</scope>
    <source>
        <strain evidence="10 11">B-59205</strain>
    </source>
</reference>
<feature type="domain" description="Helicase C-terminal" evidence="9">
    <location>
        <begin position="552"/>
        <end position="699"/>
    </location>
</feature>
<dbReference type="InterPro" id="IPR027417">
    <property type="entry name" value="P-loop_NTPase"/>
</dbReference>
<dbReference type="GO" id="GO:0003677">
    <property type="term" value="F:DNA binding"/>
    <property type="evidence" value="ECO:0007669"/>
    <property type="project" value="UniProtKB-KW"/>
</dbReference>
<comment type="similarity">
    <text evidence="1">Belongs to the helicase family. RecQ subfamily.</text>
</comment>
<evidence type="ECO:0000313" key="11">
    <source>
        <dbReference type="Proteomes" id="UP001344888"/>
    </source>
</evidence>
<dbReference type="EMBL" id="JARSFG010000003">
    <property type="protein sequence ID" value="MEC1177188.1"/>
    <property type="molecule type" value="Genomic_DNA"/>
</dbReference>
<evidence type="ECO:0000256" key="7">
    <source>
        <dbReference type="ARBA" id="ARBA00034808"/>
    </source>
</evidence>
<dbReference type="GO" id="GO:0005524">
    <property type="term" value="F:ATP binding"/>
    <property type="evidence" value="ECO:0007669"/>
    <property type="project" value="UniProtKB-KW"/>
</dbReference>
<name>A0AAW9NSM8_9BACL</name>
<evidence type="ECO:0000256" key="5">
    <source>
        <dbReference type="ARBA" id="ARBA00023235"/>
    </source>
</evidence>
<dbReference type="PROSITE" id="PS51192">
    <property type="entry name" value="HELICASE_ATP_BIND_1"/>
    <property type="match status" value="1"/>
</dbReference>